<evidence type="ECO:0000313" key="5">
    <source>
        <dbReference type="EMBL" id="SVB86590.1"/>
    </source>
</evidence>
<accession>A0A382HH12</accession>
<dbReference type="AlphaFoldDB" id="A0A382HH12"/>
<name>A0A382HH12_9ZZZZ</name>
<feature type="domain" description="Aminotransferase class V" evidence="4">
    <location>
        <begin position="90"/>
        <end position="273"/>
    </location>
</feature>
<evidence type="ECO:0000256" key="2">
    <source>
        <dbReference type="ARBA" id="ARBA00009236"/>
    </source>
</evidence>
<dbReference type="InterPro" id="IPR015421">
    <property type="entry name" value="PyrdxlP-dep_Trfase_major"/>
</dbReference>
<dbReference type="Gene3D" id="3.40.640.10">
    <property type="entry name" value="Type I PLP-dependent aspartate aminotransferase-like (Major domain)"/>
    <property type="match status" value="1"/>
</dbReference>
<dbReference type="GO" id="GO:0019265">
    <property type="term" value="P:glycine biosynthetic process, by transamination of glyoxylate"/>
    <property type="evidence" value="ECO:0007669"/>
    <property type="project" value="TreeGrafter"/>
</dbReference>
<dbReference type="Pfam" id="PF00266">
    <property type="entry name" value="Aminotran_5"/>
    <property type="match status" value="1"/>
</dbReference>
<evidence type="ECO:0000259" key="4">
    <source>
        <dbReference type="Pfam" id="PF00266"/>
    </source>
</evidence>
<dbReference type="InterPro" id="IPR015422">
    <property type="entry name" value="PyrdxlP-dep_Trfase_small"/>
</dbReference>
<dbReference type="SUPFAM" id="SSF53383">
    <property type="entry name" value="PLP-dependent transferases"/>
    <property type="match status" value="1"/>
</dbReference>
<dbReference type="PANTHER" id="PTHR21152:SF40">
    <property type="entry name" value="ALANINE--GLYOXYLATE AMINOTRANSFERASE"/>
    <property type="match status" value="1"/>
</dbReference>
<evidence type="ECO:0000256" key="3">
    <source>
        <dbReference type="ARBA" id="ARBA00022898"/>
    </source>
</evidence>
<dbReference type="InterPro" id="IPR024169">
    <property type="entry name" value="SP_NH2Trfase/AEP_transaminase"/>
</dbReference>
<organism evidence="5">
    <name type="scientific">marine metagenome</name>
    <dbReference type="NCBI Taxonomy" id="408172"/>
    <lineage>
        <taxon>unclassified sequences</taxon>
        <taxon>metagenomes</taxon>
        <taxon>ecological metagenomes</taxon>
    </lineage>
</organism>
<comment type="similarity">
    <text evidence="2">Belongs to the class-V pyridoxal-phosphate-dependent aminotransferase family.</text>
</comment>
<protein>
    <recommendedName>
        <fullName evidence="4">Aminotransferase class V domain-containing protein</fullName>
    </recommendedName>
</protein>
<dbReference type="Gene3D" id="3.90.1150.10">
    <property type="entry name" value="Aspartate Aminotransferase, domain 1"/>
    <property type="match status" value="1"/>
</dbReference>
<keyword evidence="3" id="KW-0663">Pyridoxal phosphate</keyword>
<dbReference type="PIRSF" id="PIRSF000524">
    <property type="entry name" value="SPT"/>
    <property type="match status" value="1"/>
</dbReference>
<reference evidence="5" key="1">
    <citation type="submission" date="2018-05" db="EMBL/GenBank/DDBJ databases">
        <authorList>
            <person name="Lanie J.A."/>
            <person name="Ng W.-L."/>
            <person name="Kazmierczak K.M."/>
            <person name="Andrzejewski T.M."/>
            <person name="Davidsen T.M."/>
            <person name="Wayne K.J."/>
            <person name="Tettelin H."/>
            <person name="Glass J.I."/>
            <person name="Rusch D."/>
            <person name="Podicherti R."/>
            <person name="Tsui H.-C.T."/>
            <person name="Winkler M.E."/>
        </authorList>
    </citation>
    <scope>NUCLEOTIDE SEQUENCE</scope>
</reference>
<dbReference type="InterPro" id="IPR015424">
    <property type="entry name" value="PyrdxlP-dep_Trfase"/>
</dbReference>
<proteinExistence type="inferred from homology"/>
<dbReference type="GO" id="GO:0008453">
    <property type="term" value="F:alanine-glyoxylate transaminase activity"/>
    <property type="evidence" value="ECO:0007669"/>
    <property type="project" value="TreeGrafter"/>
</dbReference>
<gene>
    <name evidence="5" type="ORF">METZ01_LOCUS239444</name>
</gene>
<sequence length="362" mass="39879">MGHLKLHIPGPIEVSDKTFEAFRTPMIGHRSQDFKDLYTALMPHLQALLYTERLVYLGTSSAWGIMEGAIRNLVTRRVLNCMKGAFSDKWFDVAKRCGKEAEALQVEWGSPILPEQIDERLATGEFDAITLVHNETSTGVMSPLAEIAQLKAKYPDVMFIVDSVSSLSGVKIEFDALGIDLLLAGTQKAFALPPGLSVFTASQAALDRAETVGDRGYYFDLLEFQKNAEKRMTPSTPSIGHIYALQSKLEDMMTEGLDARFARHAELAQLTRDWATGHGFTLFPEAGYESQTLTCVNNGAKPGGREIDVPKLQGLMKERGILIDGGYGKLKGKTFRLSSMGDETEDTMQSLYGLLDESLGQL</sequence>
<dbReference type="PANTHER" id="PTHR21152">
    <property type="entry name" value="AMINOTRANSFERASE CLASS V"/>
    <property type="match status" value="1"/>
</dbReference>
<dbReference type="PROSITE" id="PS00595">
    <property type="entry name" value="AA_TRANSFER_CLASS_5"/>
    <property type="match status" value="1"/>
</dbReference>
<dbReference type="InterPro" id="IPR020578">
    <property type="entry name" value="Aminotrans_V_PyrdxlP_BS"/>
</dbReference>
<dbReference type="InterPro" id="IPR000192">
    <property type="entry name" value="Aminotrans_V_dom"/>
</dbReference>
<dbReference type="EMBL" id="UINC01061232">
    <property type="protein sequence ID" value="SVB86590.1"/>
    <property type="molecule type" value="Genomic_DNA"/>
</dbReference>
<evidence type="ECO:0000256" key="1">
    <source>
        <dbReference type="ARBA" id="ARBA00001933"/>
    </source>
</evidence>
<dbReference type="GO" id="GO:0004760">
    <property type="term" value="F:L-serine-pyruvate transaminase activity"/>
    <property type="evidence" value="ECO:0007669"/>
    <property type="project" value="TreeGrafter"/>
</dbReference>
<comment type="cofactor">
    <cofactor evidence="1">
        <name>pyridoxal 5'-phosphate</name>
        <dbReference type="ChEBI" id="CHEBI:597326"/>
    </cofactor>
</comment>
<dbReference type="GO" id="GO:0005777">
    <property type="term" value="C:peroxisome"/>
    <property type="evidence" value="ECO:0007669"/>
    <property type="project" value="TreeGrafter"/>
</dbReference>